<keyword evidence="9" id="KW-0547">Nucleotide-binding</keyword>
<dbReference type="Gene3D" id="3.30.565.10">
    <property type="entry name" value="Histidine kinase-like ATPase, C-terminal domain"/>
    <property type="match status" value="1"/>
</dbReference>
<dbReference type="InterPro" id="IPR010808">
    <property type="entry name" value="CheA_P2-bd"/>
</dbReference>
<evidence type="ECO:0000259" key="18">
    <source>
        <dbReference type="PROSITE" id="PS50894"/>
    </source>
</evidence>
<reference evidence="19 20" key="1">
    <citation type="submission" date="2020-08" db="EMBL/GenBank/DDBJ databases">
        <title>Cohnella phylogeny.</title>
        <authorList>
            <person name="Dunlap C."/>
        </authorList>
    </citation>
    <scope>NUCLEOTIDE SEQUENCE [LARGE SCALE GENOMIC DNA]</scope>
    <source>
        <strain evidence="19 20">DSM 25239</strain>
    </source>
</reference>
<evidence type="ECO:0000256" key="1">
    <source>
        <dbReference type="ARBA" id="ARBA00000085"/>
    </source>
</evidence>
<sequence length="680" mass="73661">MNSIEEEVLRLEREGASDSGIQRLFRAAHTLKGSSAAMGFAKINELTHEMEHLLDRARNGELRVSADMTDLFFRCLDGLKRLQAEIVGGRPERSDIGSLVRELREFAAQANPGANSRDGSGAGAGAAASDEAGAAEEADPFRAAPEEAWRDLRAAASAGRPAFKLRVRLADACEMKTVRAYLIDVQIRGIGAVVWSDLEEARAAGEERGEFAWLLTADGSAEALKERVAGILDVEEAFVAPAESAALPARAGEESGGAEARGEEKERQEERAEGDAAAGAAAKPRSQTIRVQVDRLEHLMNLVGELVIDQTRMQQVQKLFRQQLGSDDKVEALTALTDHLTRTIGELQQSVMKVRMLPVDQLFNRFPRMVRDTARALGKEVELVIEGKDTELDRTIIDEIGDPITHLIRNALDHGLEAPEDRIQAGKPRKGTLRIGAVHEDNQVVLSVEDDGAGIRADRIRSSAVAKGIVSSEEAAKLSGPEAVRLIFRPGFSTASQVSEISGRGVGMDIVRTEIERMNGTIEIDTEAGRGTRFLIRLPLTLAIITGLLVSAADREFILPMSSVAEIVRTEAASIRTVNGSPIARIRDQIVPIVWLHDLLGLPKRRETRKQLPLVIVGRMENRLALAVDELVGNQEVVIKSLGSFIGQSEGISGATILGTGKVALILDTADLLRMAGRIH</sequence>
<dbReference type="EC" id="2.7.13.3" evidence="3"/>
<keyword evidence="7 14" id="KW-0597">Phosphoprotein</keyword>
<dbReference type="RefSeq" id="WP_185135218.1">
    <property type="nucleotide sequence ID" value="NZ_JACJVR010000024.1"/>
</dbReference>
<evidence type="ECO:0000313" key="19">
    <source>
        <dbReference type="EMBL" id="MBB6691219.1"/>
    </source>
</evidence>
<dbReference type="PRINTS" id="PR00344">
    <property type="entry name" value="BCTRLSENSOR"/>
</dbReference>
<dbReference type="Gene3D" id="1.20.120.160">
    <property type="entry name" value="HPT domain"/>
    <property type="match status" value="1"/>
</dbReference>
<dbReference type="InterPro" id="IPR051315">
    <property type="entry name" value="Bact_Chemotaxis_CheA"/>
</dbReference>
<feature type="domain" description="HPt" evidence="18">
    <location>
        <begin position="1"/>
        <end position="86"/>
    </location>
</feature>
<dbReference type="Pfam" id="PF01627">
    <property type="entry name" value="Hpt"/>
    <property type="match status" value="1"/>
</dbReference>
<dbReference type="Pfam" id="PF01584">
    <property type="entry name" value="CheW"/>
    <property type="match status" value="1"/>
</dbReference>
<comment type="caution">
    <text evidence="19">The sequence shown here is derived from an EMBL/GenBank/DDBJ whole genome shotgun (WGS) entry which is preliminary data.</text>
</comment>
<dbReference type="Proteomes" id="UP000553776">
    <property type="component" value="Unassembled WGS sequence"/>
</dbReference>
<dbReference type="CDD" id="cd16916">
    <property type="entry name" value="HATPase_CheA-like"/>
    <property type="match status" value="1"/>
</dbReference>
<dbReference type="Pfam" id="PF07194">
    <property type="entry name" value="P2"/>
    <property type="match status" value="1"/>
</dbReference>
<dbReference type="PANTHER" id="PTHR43395">
    <property type="entry name" value="SENSOR HISTIDINE KINASE CHEA"/>
    <property type="match status" value="1"/>
</dbReference>
<evidence type="ECO:0000259" key="17">
    <source>
        <dbReference type="PROSITE" id="PS50851"/>
    </source>
</evidence>
<dbReference type="SUPFAM" id="SSF50341">
    <property type="entry name" value="CheW-like"/>
    <property type="match status" value="1"/>
</dbReference>
<keyword evidence="8" id="KW-0808">Transferase</keyword>
<name>A0A841TU59_9BACL</name>
<feature type="compositionally biased region" description="Basic and acidic residues" evidence="15">
    <location>
        <begin position="260"/>
        <end position="274"/>
    </location>
</feature>
<feature type="region of interest" description="Disordered" evidence="15">
    <location>
        <begin position="110"/>
        <end position="141"/>
    </location>
</feature>
<dbReference type="InterPro" id="IPR036061">
    <property type="entry name" value="CheW-like_dom_sf"/>
</dbReference>
<dbReference type="Gene3D" id="3.30.70.1110">
    <property type="entry name" value="Histidine kinase CheA-like, P2 response regulator-binding domain"/>
    <property type="match status" value="1"/>
</dbReference>
<dbReference type="InterPro" id="IPR036097">
    <property type="entry name" value="HisK_dim/P_sf"/>
</dbReference>
<dbReference type="InterPro" id="IPR008207">
    <property type="entry name" value="Sig_transdc_His_kin_Hpt_dom"/>
</dbReference>
<dbReference type="InterPro" id="IPR037052">
    <property type="entry name" value="CheA-like_P2_sf"/>
</dbReference>
<keyword evidence="6" id="KW-0145">Chemotaxis</keyword>
<dbReference type="InterPro" id="IPR036890">
    <property type="entry name" value="HATPase_C_sf"/>
</dbReference>
<accession>A0A841TU59</accession>
<evidence type="ECO:0000256" key="3">
    <source>
        <dbReference type="ARBA" id="ARBA00012438"/>
    </source>
</evidence>
<evidence type="ECO:0000256" key="11">
    <source>
        <dbReference type="ARBA" id="ARBA00022840"/>
    </source>
</evidence>
<dbReference type="Pfam" id="PF02895">
    <property type="entry name" value="H-kinase_dim"/>
    <property type="match status" value="1"/>
</dbReference>
<comment type="subcellular location">
    <subcellularLocation>
        <location evidence="2">Cytoplasm</location>
    </subcellularLocation>
</comment>
<feature type="domain" description="CheW-like" evidence="17">
    <location>
        <begin position="544"/>
        <end position="678"/>
    </location>
</feature>
<dbReference type="InterPro" id="IPR004358">
    <property type="entry name" value="Sig_transdc_His_kin-like_C"/>
</dbReference>
<evidence type="ECO:0000256" key="2">
    <source>
        <dbReference type="ARBA" id="ARBA00004496"/>
    </source>
</evidence>
<dbReference type="EMBL" id="JACJVR010000024">
    <property type="protein sequence ID" value="MBB6691219.1"/>
    <property type="molecule type" value="Genomic_DNA"/>
</dbReference>
<dbReference type="SUPFAM" id="SSF55874">
    <property type="entry name" value="ATPase domain of HSP90 chaperone/DNA topoisomerase II/histidine kinase"/>
    <property type="match status" value="1"/>
</dbReference>
<evidence type="ECO:0000259" key="16">
    <source>
        <dbReference type="PROSITE" id="PS50109"/>
    </source>
</evidence>
<dbReference type="InterPro" id="IPR004105">
    <property type="entry name" value="CheA-like_dim"/>
</dbReference>
<evidence type="ECO:0000256" key="6">
    <source>
        <dbReference type="ARBA" id="ARBA00022500"/>
    </source>
</evidence>
<proteinExistence type="predicted"/>
<evidence type="ECO:0000256" key="15">
    <source>
        <dbReference type="SAM" id="MobiDB-lite"/>
    </source>
</evidence>
<dbReference type="SMART" id="SM00260">
    <property type="entry name" value="CheW"/>
    <property type="match status" value="1"/>
</dbReference>
<dbReference type="SUPFAM" id="SSF47384">
    <property type="entry name" value="Homodimeric domain of signal transducing histidine kinase"/>
    <property type="match status" value="1"/>
</dbReference>
<evidence type="ECO:0000256" key="12">
    <source>
        <dbReference type="ARBA" id="ARBA00023012"/>
    </source>
</evidence>
<dbReference type="CDD" id="cd00088">
    <property type="entry name" value="HPT"/>
    <property type="match status" value="1"/>
</dbReference>
<dbReference type="InterPro" id="IPR003594">
    <property type="entry name" value="HATPase_dom"/>
</dbReference>
<dbReference type="SUPFAM" id="SSF55052">
    <property type="entry name" value="CheY-binding domain of CheA"/>
    <property type="match status" value="1"/>
</dbReference>
<dbReference type="PANTHER" id="PTHR43395:SF10">
    <property type="entry name" value="CHEMOTAXIS PROTEIN CHEA"/>
    <property type="match status" value="1"/>
</dbReference>
<dbReference type="PROSITE" id="PS50109">
    <property type="entry name" value="HIS_KIN"/>
    <property type="match status" value="1"/>
</dbReference>
<evidence type="ECO:0000256" key="7">
    <source>
        <dbReference type="ARBA" id="ARBA00022553"/>
    </source>
</evidence>
<feature type="region of interest" description="Disordered" evidence="15">
    <location>
        <begin position="245"/>
        <end position="285"/>
    </location>
</feature>
<dbReference type="InterPro" id="IPR005467">
    <property type="entry name" value="His_kinase_dom"/>
</dbReference>
<evidence type="ECO:0000256" key="5">
    <source>
        <dbReference type="ARBA" id="ARBA00022490"/>
    </source>
</evidence>
<comment type="function">
    <text evidence="13">Involved in the transmission of sensory signals from the chemoreceptors to the flagellar motors. CheA is autophosphorylated; it can transfer its phosphate group to either CheB or CheY.</text>
</comment>
<dbReference type="SMART" id="SM01231">
    <property type="entry name" value="H-kinase_dim"/>
    <property type="match status" value="1"/>
</dbReference>
<gene>
    <name evidence="19" type="ORF">H7B90_07410</name>
</gene>
<feature type="domain" description="Histidine kinase" evidence="16">
    <location>
        <begin position="301"/>
        <end position="542"/>
    </location>
</feature>
<evidence type="ECO:0000256" key="14">
    <source>
        <dbReference type="PROSITE-ProRule" id="PRU00110"/>
    </source>
</evidence>
<evidence type="ECO:0000256" key="13">
    <source>
        <dbReference type="ARBA" id="ARBA00035100"/>
    </source>
</evidence>
<evidence type="ECO:0000256" key="8">
    <source>
        <dbReference type="ARBA" id="ARBA00022679"/>
    </source>
</evidence>
<dbReference type="FunFam" id="3.30.565.10:FF:000016">
    <property type="entry name" value="Chemotaxis protein CheA, putative"/>
    <property type="match status" value="1"/>
</dbReference>
<dbReference type="SMART" id="SM00073">
    <property type="entry name" value="HPT"/>
    <property type="match status" value="1"/>
</dbReference>
<protein>
    <recommendedName>
        <fullName evidence="4">Chemotaxis protein CheA</fullName>
        <ecNumber evidence="3">2.7.13.3</ecNumber>
    </recommendedName>
</protein>
<dbReference type="SUPFAM" id="SSF47226">
    <property type="entry name" value="Histidine-containing phosphotransfer domain, HPT domain"/>
    <property type="match status" value="1"/>
</dbReference>
<keyword evidence="5" id="KW-0963">Cytoplasm</keyword>
<feature type="modified residue" description="Phosphohistidine" evidence="14">
    <location>
        <position position="29"/>
    </location>
</feature>
<dbReference type="InterPro" id="IPR035891">
    <property type="entry name" value="CheY-binding_CheA"/>
</dbReference>
<comment type="catalytic activity">
    <reaction evidence="1">
        <text>ATP + protein L-histidine = ADP + protein N-phospho-L-histidine.</text>
        <dbReference type="EC" id="2.7.13.3"/>
    </reaction>
</comment>
<evidence type="ECO:0000256" key="4">
    <source>
        <dbReference type="ARBA" id="ARBA00021495"/>
    </source>
</evidence>
<keyword evidence="10" id="KW-0418">Kinase</keyword>
<dbReference type="InterPro" id="IPR002545">
    <property type="entry name" value="CheW-lke_dom"/>
</dbReference>
<dbReference type="GO" id="GO:0000155">
    <property type="term" value="F:phosphorelay sensor kinase activity"/>
    <property type="evidence" value="ECO:0007669"/>
    <property type="project" value="InterPro"/>
</dbReference>
<dbReference type="AlphaFoldDB" id="A0A841TU59"/>
<keyword evidence="11" id="KW-0067">ATP-binding</keyword>
<dbReference type="PROSITE" id="PS50851">
    <property type="entry name" value="CHEW"/>
    <property type="match status" value="1"/>
</dbReference>
<keyword evidence="12" id="KW-0902">Two-component regulatory system</keyword>
<evidence type="ECO:0000256" key="10">
    <source>
        <dbReference type="ARBA" id="ARBA00022777"/>
    </source>
</evidence>
<dbReference type="PROSITE" id="PS50894">
    <property type="entry name" value="HPT"/>
    <property type="match status" value="1"/>
</dbReference>
<dbReference type="Gene3D" id="1.10.287.560">
    <property type="entry name" value="Histidine kinase CheA-like, homodimeric domain"/>
    <property type="match status" value="1"/>
</dbReference>
<dbReference type="CDD" id="cd00731">
    <property type="entry name" value="CheA_reg"/>
    <property type="match status" value="1"/>
</dbReference>
<organism evidence="19 20">
    <name type="scientific">Cohnella xylanilytica</name>
    <dbReference type="NCBI Taxonomy" id="557555"/>
    <lineage>
        <taxon>Bacteria</taxon>
        <taxon>Bacillati</taxon>
        <taxon>Bacillota</taxon>
        <taxon>Bacilli</taxon>
        <taxon>Bacillales</taxon>
        <taxon>Paenibacillaceae</taxon>
        <taxon>Cohnella</taxon>
    </lineage>
</organism>
<evidence type="ECO:0000313" key="20">
    <source>
        <dbReference type="Proteomes" id="UP000553776"/>
    </source>
</evidence>
<dbReference type="GO" id="GO:0005737">
    <property type="term" value="C:cytoplasm"/>
    <property type="evidence" value="ECO:0007669"/>
    <property type="project" value="UniProtKB-SubCell"/>
</dbReference>
<dbReference type="InterPro" id="IPR037006">
    <property type="entry name" value="CheA-like_homodim_sf"/>
</dbReference>
<evidence type="ECO:0000256" key="9">
    <source>
        <dbReference type="ARBA" id="ARBA00022741"/>
    </source>
</evidence>
<dbReference type="Pfam" id="PF02518">
    <property type="entry name" value="HATPase_c"/>
    <property type="match status" value="1"/>
</dbReference>
<dbReference type="Gene3D" id="2.30.30.40">
    <property type="entry name" value="SH3 Domains"/>
    <property type="match status" value="1"/>
</dbReference>
<dbReference type="GO" id="GO:0005524">
    <property type="term" value="F:ATP binding"/>
    <property type="evidence" value="ECO:0007669"/>
    <property type="project" value="UniProtKB-KW"/>
</dbReference>
<keyword evidence="20" id="KW-1185">Reference proteome</keyword>
<feature type="compositionally biased region" description="Low complexity" evidence="15">
    <location>
        <begin position="113"/>
        <end position="132"/>
    </location>
</feature>
<dbReference type="SMART" id="SM00387">
    <property type="entry name" value="HATPase_c"/>
    <property type="match status" value="1"/>
</dbReference>
<dbReference type="InterPro" id="IPR036641">
    <property type="entry name" value="HPT_dom_sf"/>
</dbReference>
<dbReference type="GO" id="GO:0006935">
    <property type="term" value="P:chemotaxis"/>
    <property type="evidence" value="ECO:0007669"/>
    <property type="project" value="UniProtKB-KW"/>
</dbReference>